<dbReference type="PANTHER" id="PTHR12596">
    <property type="entry name" value="EXPORTIN 4,7-RELATED"/>
    <property type="match status" value="1"/>
</dbReference>
<gene>
    <name evidence="10" type="ORF">B296_00021743</name>
</gene>
<comment type="caution">
    <text evidence="10">The sequence shown here is derived from an EMBL/GenBank/DDBJ whole genome shotgun (WGS) entry which is preliminary data.</text>
</comment>
<evidence type="ECO:0000256" key="5">
    <source>
        <dbReference type="ARBA" id="ARBA00022490"/>
    </source>
</evidence>
<dbReference type="InterPro" id="IPR044189">
    <property type="entry name" value="XPO4/7-like"/>
</dbReference>
<comment type="subcellular location">
    <subcellularLocation>
        <location evidence="2">Cytoplasm</location>
    </subcellularLocation>
    <subcellularLocation>
        <location evidence="1">Nucleus</location>
    </subcellularLocation>
</comment>
<keyword evidence="8" id="KW-1133">Transmembrane helix</keyword>
<dbReference type="PANTHER" id="PTHR12596:SF2">
    <property type="entry name" value="EXPORTIN-7 ISOFORM X1"/>
    <property type="match status" value="1"/>
</dbReference>
<sequence>MQCEEVIEHTLSLFLELASGYVVFLVIVSYMTGKLLLKLDSIKFIISHHTRENFPFLEDNRCSHSRTTFYYTLGYLIFMEDSPVKFKSSMEPLLQVQMASWEKLLLFGCVCCL</sequence>
<feature type="transmembrane region" description="Helical" evidence="8">
    <location>
        <begin position="18"/>
        <end position="37"/>
    </location>
</feature>
<evidence type="ECO:0000259" key="9">
    <source>
        <dbReference type="Pfam" id="PF25795"/>
    </source>
</evidence>
<dbReference type="GO" id="GO:0005737">
    <property type="term" value="C:cytoplasm"/>
    <property type="evidence" value="ECO:0007669"/>
    <property type="project" value="UniProtKB-SubCell"/>
</dbReference>
<dbReference type="EMBL" id="AMZH03007449">
    <property type="protein sequence ID" value="RRT61300.1"/>
    <property type="molecule type" value="Genomic_DNA"/>
</dbReference>
<evidence type="ECO:0000256" key="1">
    <source>
        <dbReference type="ARBA" id="ARBA00004123"/>
    </source>
</evidence>
<organism evidence="10 11">
    <name type="scientific">Ensete ventricosum</name>
    <name type="common">Abyssinian banana</name>
    <name type="synonym">Musa ensete</name>
    <dbReference type="NCBI Taxonomy" id="4639"/>
    <lineage>
        <taxon>Eukaryota</taxon>
        <taxon>Viridiplantae</taxon>
        <taxon>Streptophyta</taxon>
        <taxon>Embryophyta</taxon>
        <taxon>Tracheophyta</taxon>
        <taxon>Spermatophyta</taxon>
        <taxon>Magnoliopsida</taxon>
        <taxon>Liliopsida</taxon>
        <taxon>Zingiberales</taxon>
        <taxon>Musaceae</taxon>
        <taxon>Ensete</taxon>
    </lineage>
</organism>
<dbReference type="GO" id="GO:0005643">
    <property type="term" value="C:nuclear pore"/>
    <property type="evidence" value="ECO:0007669"/>
    <property type="project" value="TreeGrafter"/>
</dbReference>
<comment type="similarity">
    <text evidence="3">Belongs to the exportin family.</text>
</comment>
<feature type="domain" description="Exportin-7/Ran-binding protein 17 TPR repeats" evidence="9">
    <location>
        <begin position="2"/>
        <end position="64"/>
    </location>
</feature>
<evidence type="ECO:0000256" key="6">
    <source>
        <dbReference type="ARBA" id="ARBA00022927"/>
    </source>
</evidence>
<evidence type="ECO:0000313" key="10">
    <source>
        <dbReference type="EMBL" id="RRT61300.1"/>
    </source>
</evidence>
<dbReference type="Pfam" id="PF25795">
    <property type="entry name" value="TPR_XPO7"/>
    <property type="match status" value="1"/>
</dbReference>
<accession>A0A426ZBC8</accession>
<evidence type="ECO:0000256" key="7">
    <source>
        <dbReference type="ARBA" id="ARBA00023242"/>
    </source>
</evidence>
<evidence type="ECO:0000313" key="11">
    <source>
        <dbReference type="Proteomes" id="UP000287651"/>
    </source>
</evidence>
<protein>
    <recommendedName>
        <fullName evidence="9">Exportin-7/Ran-binding protein 17 TPR repeats domain-containing protein</fullName>
    </recommendedName>
</protein>
<keyword evidence="6" id="KW-0653">Protein transport</keyword>
<keyword evidence="4" id="KW-0813">Transport</keyword>
<keyword evidence="8" id="KW-0472">Membrane</keyword>
<evidence type="ECO:0000256" key="3">
    <source>
        <dbReference type="ARBA" id="ARBA00009466"/>
    </source>
</evidence>
<dbReference type="AlphaFoldDB" id="A0A426ZBC8"/>
<dbReference type="GO" id="GO:0006611">
    <property type="term" value="P:protein export from nucleus"/>
    <property type="evidence" value="ECO:0007669"/>
    <property type="project" value="TreeGrafter"/>
</dbReference>
<proteinExistence type="inferred from homology"/>
<keyword evidence="7" id="KW-0539">Nucleus</keyword>
<keyword evidence="5" id="KW-0963">Cytoplasm</keyword>
<keyword evidence="8" id="KW-0812">Transmembrane</keyword>
<evidence type="ECO:0000256" key="8">
    <source>
        <dbReference type="SAM" id="Phobius"/>
    </source>
</evidence>
<dbReference type="GO" id="GO:0005049">
    <property type="term" value="F:nuclear export signal receptor activity"/>
    <property type="evidence" value="ECO:0007669"/>
    <property type="project" value="InterPro"/>
</dbReference>
<dbReference type="InterPro" id="IPR057947">
    <property type="entry name" value="TPR_XPO7/RBP17"/>
</dbReference>
<dbReference type="Proteomes" id="UP000287651">
    <property type="component" value="Unassembled WGS sequence"/>
</dbReference>
<evidence type="ECO:0000256" key="4">
    <source>
        <dbReference type="ARBA" id="ARBA00022448"/>
    </source>
</evidence>
<reference evidence="10 11" key="1">
    <citation type="journal article" date="2014" name="Agronomy (Basel)">
        <title>A Draft Genome Sequence for Ensete ventricosum, the Drought-Tolerant Tree Against Hunger.</title>
        <authorList>
            <person name="Harrison J."/>
            <person name="Moore K.A."/>
            <person name="Paszkiewicz K."/>
            <person name="Jones T."/>
            <person name="Grant M."/>
            <person name="Ambacheew D."/>
            <person name="Muzemil S."/>
            <person name="Studholme D.J."/>
        </authorList>
    </citation>
    <scope>NUCLEOTIDE SEQUENCE [LARGE SCALE GENOMIC DNA]</scope>
</reference>
<name>A0A426ZBC8_ENSVE</name>
<evidence type="ECO:0000256" key="2">
    <source>
        <dbReference type="ARBA" id="ARBA00004496"/>
    </source>
</evidence>